<evidence type="ECO:0000256" key="10">
    <source>
        <dbReference type="ARBA" id="ARBA00023049"/>
    </source>
</evidence>
<dbReference type="AlphaFoldDB" id="A0A840VC08"/>
<dbReference type="GO" id="GO:0008237">
    <property type="term" value="F:metallopeptidase activity"/>
    <property type="evidence" value="ECO:0007669"/>
    <property type="project" value="UniProtKB-KW"/>
</dbReference>
<feature type="domain" description="Peptidase M50" evidence="13">
    <location>
        <begin position="125"/>
        <end position="182"/>
    </location>
</feature>
<evidence type="ECO:0000256" key="3">
    <source>
        <dbReference type="ARBA" id="ARBA00007931"/>
    </source>
</evidence>
<evidence type="ECO:0000256" key="11">
    <source>
        <dbReference type="ARBA" id="ARBA00023136"/>
    </source>
</evidence>
<keyword evidence="8" id="KW-0862">Zinc</keyword>
<keyword evidence="6" id="KW-0479">Metal-binding</keyword>
<evidence type="ECO:0000313" key="15">
    <source>
        <dbReference type="Proteomes" id="UP000557717"/>
    </source>
</evidence>
<evidence type="ECO:0000256" key="12">
    <source>
        <dbReference type="SAM" id="Phobius"/>
    </source>
</evidence>
<proteinExistence type="inferred from homology"/>
<accession>A0A840VC08</accession>
<evidence type="ECO:0000256" key="8">
    <source>
        <dbReference type="ARBA" id="ARBA00022833"/>
    </source>
</evidence>
<dbReference type="InterPro" id="IPR008915">
    <property type="entry name" value="Peptidase_M50"/>
</dbReference>
<feature type="domain" description="Peptidase M50" evidence="13">
    <location>
        <begin position="43"/>
        <end position="117"/>
    </location>
</feature>
<keyword evidence="4 14" id="KW-0645">Protease</keyword>
<feature type="transmembrane region" description="Helical" evidence="12">
    <location>
        <begin position="129"/>
        <end position="149"/>
    </location>
</feature>
<keyword evidence="9 12" id="KW-1133">Transmembrane helix</keyword>
<keyword evidence="15" id="KW-1185">Reference proteome</keyword>
<evidence type="ECO:0000256" key="9">
    <source>
        <dbReference type="ARBA" id="ARBA00022989"/>
    </source>
</evidence>
<evidence type="ECO:0000313" key="14">
    <source>
        <dbReference type="EMBL" id="MBB5353084.1"/>
    </source>
</evidence>
<feature type="transmembrane region" description="Helical" evidence="12">
    <location>
        <begin position="6"/>
        <end position="27"/>
    </location>
</feature>
<reference evidence="14 15" key="1">
    <citation type="submission" date="2020-08" db="EMBL/GenBank/DDBJ databases">
        <title>Genomic Encyclopedia of Type Strains, Phase IV (KMG-IV): sequencing the most valuable type-strain genomes for metagenomic binning, comparative biology and taxonomic classification.</title>
        <authorList>
            <person name="Goeker M."/>
        </authorList>
    </citation>
    <scope>NUCLEOTIDE SEQUENCE [LARGE SCALE GENOMIC DNA]</scope>
    <source>
        <strain evidence="14 15">YC6886</strain>
    </source>
</reference>
<evidence type="ECO:0000259" key="13">
    <source>
        <dbReference type="Pfam" id="PF02163"/>
    </source>
</evidence>
<evidence type="ECO:0000256" key="7">
    <source>
        <dbReference type="ARBA" id="ARBA00022801"/>
    </source>
</evidence>
<keyword evidence="7" id="KW-0378">Hydrolase</keyword>
<dbReference type="RefSeq" id="WP_184020646.1">
    <property type="nucleotide sequence ID" value="NZ_JACHFD010000020.1"/>
</dbReference>
<keyword evidence="5 12" id="KW-0812">Transmembrane</keyword>
<dbReference type="PANTHER" id="PTHR39188:SF3">
    <property type="entry name" value="STAGE IV SPORULATION PROTEIN FB"/>
    <property type="match status" value="1"/>
</dbReference>
<sequence length="211" mass="23111">MLRFSLFGIPVIVQPWFWITMGLLGAMMNGDNTVSAVLGIALFIIAGFLSVLVHELGHGLTAKAFGRQPIIVLQAFGGYAAYQGGKTTRGQDFLVTAAGPFVQLLLAGAFFAAFTFFRPPTVPAANFVKWVWVISFFWAILNLIPVIPLDGGRLVAILLGPNRQVLAHQVSIAIAIVFAVLLFIYLKSILFPIFLVAMAHQNWEAIKLLRR</sequence>
<comment type="caution">
    <text evidence="14">The sequence shown here is derived from an EMBL/GenBank/DDBJ whole genome shotgun (WGS) entry which is preliminary data.</text>
</comment>
<evidence type="ECO:0000256" key="5">
    <source>
        <dbReference type="ARBA" id="ARBA00022692"/>
    </source>
</evidence>
<comment type="subcellular location">
    <subcellularLocation>
        <location evidence="2">Membrane</location>
        <topology evidence="2">Multi-pass membrane protein</topology>
    </subcellularLocation>
</comment>
<keyword evidence="11 12" id="KW-0472">Membrane</keyword>
<dbReference type="GO" id="GO:0046872">
    <property type="term" value="F:metal ion binding"/>
    <property type="evidence" value="ECO:0007669"/>
    <property type="project" value="UniProtKB-KW"/>
</dbReference>
<dbReference type="GO" id="GO:0006508">
    <property type="term" value="P:proteolysis"/>
    <property type="evidence" value="ECO:0007669"/>
    <property type="project" value="UniProtKB-KW"/>
</dbReference>
<evidence type="ECO:0000256" key="2">
    <source>
        <dbReference type="ARBA" id="ARBA00004141"/>
    </source>
</evidence>
<evidence type="ECO:0000256" key="6">
    <source>
        <dbReference type="ARBA" id="ARBA00022723"/>
    </source>
</evidence>
<name>A0A840VC08_9BACT</name>
<dbReference type="Proteomes" id="UP000557717">
    <property type="component" value="Unassembled WGS sequence"/>
</dbReference>
<keyword evidence="10" id="KW-0482">Metalloprotease</keyword>
<feature type="transmembrane region" description="Helical" evidence="12">
    <location>
        <begin position="94"/>
        <end position="117"/>
    </location>
</feature>
<gene>
    <name evidence="14" type="ORF">HNR46_003337</name>
</gene>
<organism evidence="14 15">
    <name type="scientific">Haloferula luteola</name>
    <dbReference type="NCBI Taxonomy" id="595692"/>
    <lineage>
        <taxon>Bacteria</taxon>
        <taxon>Pseudomonadati</taxon>
        <taxon>Verrucomicrobiota</taxon>
        <taxon>Verrucomicrobiia</taxon>
        <taxon>Verrucomicrobiales</taxon>
        <taxon>Verrucomicrobiaceae</taxon>
        <taxon>Haloferula</taxon>
    </lineage>
</organism>
<dbReference type="EMBL" id="JACHFD010000020">
    <property type="protein sequence ID" value="MBB5353084.1"/>
    <property type="molecule type" value="Genomic_DNA"/>
</dbReference>
<dbReference type="Pfam" id="PF02163">
    <property type="entry name" value="Peptidase_M50"/>
    <property type="match status" value="2"/>
</dbReference>
<dbReference type="GO" id="GO:0016020">
    <property type="term" value="C:membrane"/>
    <property type="evidence" value="ECO:0007669"/>
    <property type="project" value="UniProtKB-SubCell"/>
</dbReference>
<evidence type="ECO:0000256" key="1">
    <source>
        <dbReference type="ARBA" id="ARBA00001947"/>
    </source>
</evidence>
<comment type="similarity">
    <text evidence="3">Belongs to the peptidase M50B family.</text>
</comment>
<feature type="transmembrane region" description="Helical" evidence="12">
    <location>
        <begin position="170"/>
        <end position="199"/>
    </location>
</feature>
<protein>
    <submittedName>
        <fullName evidence="14">Zn-dependent protease</fullName>
    </submittedName>
</protein>
<comment type="cofactor">
    <cofactor evidence="1">
        <name>Zn(2+)</name>
        <dbReference type="ChEBI" id="CHEBI:29105"/>
    </cofactor>
</comment>
<evidence type="ECO:0000256" key="4">
    <source>
        <dbReference type="ARBA" id="ARBA00022670"/>
    </source>
</evidence>
<dbReference type="PANTHER" id="PTHR39188">
    <property type="entry name" value="MEMBRANE-ASSOCIATED ZINC METALLOPROTEASE M50B"/>
    <property type="match status" value="1"/>
</dbReference>
<feature type="transmembrane region" description="Helical" evidence="12">
    <location>
        <begin position="34"/>
        <end position="53"/>
    </location>
</feature>